<feature type="compositionally biased region" description="Basic and acidic residues" evidence="1">
    <location>
        <begin position="327"/>
        <end position="337"/>
    </location>
</feature>
<organism evidence="2 3">
    <name type="scientific">Serendipita vermifera MAFF 305830</name>
    <dbReference type="NCBI Taxonomy" id="933852"/>
    <lineage>
        <taxon>Eukaryota</taxon>
        <taxon>Fungi</taxon>
        <taxon>Dikarya</taxon>
        <taxon>Basidiomycota</taxon>
        <taxon>Agaricomycotina</taxon>
        <taxon>Agaricomycetes</taxon>
        <taxon>Sebacinales</taxon>
        <taxon>Serendipitaceae</taxon>
        <taxon>Serendipita</taxon>
    </lineage>
</organism>
<evidence type="ECO:0000256" key="1">
    <source>
        <dbReference type="SAM" id="MobiDB-lite"/>
    </source>
</evidence>
<feature type="region of interest" description="Disordered" evidence="1">
    <location>
        <begin position="411"/>
        <end position="434"/>
    </location>
</feature>
<keyword evidence="3" id="KW-1185">Reference proteome</keyword>
<accession>A0A0C2XFA5</accession>
<protein>
    <submittedName>
        <fullName evidence="2">Uncharacterized protein</fullName>
    </submittedName>
</protein>
<name>A0A0C2XFA5_SERVB</name>
<reference evidence="2 3" key="1">
    <citation type="submission" date="2014-04" db="EMBL/GenBank/DDBJ databases">
        <authorList>
            <consortium name="DOE Joint Genome Institute"/>
            <person name="Kuo A."/>
            <person name="Zuccaro A."/>
            <person name="Kohler A."/>
            <person name="Nagy L.G."/>
            <person name="Floudas D."/>
            <person name="Copeland A."/>
            <person name="Barry K.W."/>
            <person name="Cichocki N."/>
            <person name="Veneault-Fourrey C."/>
            <person name="LaButti K."/>
            <person name="Lindquist E.A."/>
            <person name="Lipzen A."/>
            <person name="Lundell T."/>
            <person name="Morin E."/>
            <person name="Murat C."/>
            <person name="Sun H."/>
            <person name="Tunlid A."/>
            <person name="Henrissat B."/>
            <person name="Grigoriev I.V."/>
            <person name="Hibbett D.S."/>
            <person name="Martin F."/>
            <person name="Nordberg H.P."/>
            <person name="Cantor M.N."/>
            <person name="Hua S.X."/>
        </authorList>
    </citation>
    <scope>NUCLEOTIDE SEQUENCE [LARGE SCALE GENOMIC DNA]</scope>
    <source>
        <strain evidence="2 3">MAFF 305830</strain>
    </source>
</reference>
<feature type="region of interest" description="Disordered" evidence="1">
    <location>
        <begin position="310"/>
        <end position="370"/>
    </location>
</feature>
<gene>
    <name evidence="2" type="ORF">M408DRAFT_24199</name>
</gene>
<dbReference type="HOGENOM" id="CLU_264534_0_0_1"/>
<evidence type="ECO:0000313" key="2">
    <source>
        <dbReference type="EMBL" id="KIM27832.1"/>
    </source>
</evidence>
<evidence type="ECO:0000313" key="3">
    <source>
        <dbReference type="Proteomes" id="UP000054097"/>
    </source>
</evidence>
<reference evidence="3" key="2">
    <citation type="submission" date="2015-01" db="EMBL/GenBank/DDBJ databases">
        <title>Evolutionary Origins and Diversification of the Mycorrhizal Mutualists.</title>
        <authorList>
            <consortium name="DOE Joint Genome Institute"/>
            <consortium name="Mycorrhizal Genomics Consortium"/>
            <person name="Kohler A."/>
            <person name="Kuo A."/>
            <person name="Nagy L.G."/>
            <person name="Floudas D."/>
            <person name="Copeland A."/>
            <person name="Barry K.W."/>
            <person name="Cichocki N."/>
            <person name="Veneault-Fourrey C."/>
            <person name="LaButti K."/>
            <person name="Lindquist E.A."/>
            <person name="Lipzen A."/>
            <person name="Lundell T."/>
            <person name="Morin E."/>
            <person name="Murat C."/>
            <person name="Riley R."/>
            <person name="Ohm R."/>
            <person name="Sun H."/>
            <person name="Tunlid A."/>
            <person name="Henrissat B."/>
            <person name="Grigoriev I.V."/>
            <person name="Hibbett D.S."/>
            <person name="Martin F."/>
        </authorList>
    </citation>
    <scope>NUCLEOTIDE SEQUENCE [LARGE SCALE GENOMIC DNA]</scope>
    <source>
        <strain evidence="3">MAFF 305830</strain>
    </source>
</reference>
<sequence>MGYIETDPEVFAHNANGYSMPMVRTIFFQFPYKQRAEAWAARIQDCWFQKSIKDQGFDPTKSPEWRGVATPTEWTQVFSCGYEPEIVLVLVPTRQGDYSSITPRVLSSLRARHLVAIQSDHDHSVWIPVRAGHMVEDVKNLVLQSIGSNYVYYGCQVMGLTSAANDYCLGVRLSNKTDPGFPAAGHSRIRLLIANWFGKNLTRMDHEGDPTSTQIEPDYISHFYFKSLGSLLLLLIAFGDHRLDLERHTFWLVKQKQKQDYTWDPQLAWVKDTFPDAFSPFPPSWVDHAPKRRKISPKKNEDADDVMVISSDDEDPVEPPSGTNRPVETKLSKRQTKDSNAIELSDEDSVEGSSRGTRPSGTHSPFKAGKTQLSAFGNTIKKAVIKGKELLALGKTVPKISTVPVFPSSGIPINRQDRPNRNAASLPDRKGLSSAFERVPQDLSQISETGDPDELLYIRIPYDQLPTLEEPDPARTAEIKERRRQRVHCWISEEHGCSYDLEQANSIMERLPSTPAALKVHDDLANGKLTDVRHLVVSMTKKHNAPVTIHPQEASVYIAGVTTRRSRLKAAADRCKNVINRQRQRIVNSLKGLSTTQEQDETSSEIQTSTPTAHIVIPYSGTSNRLQDRACWDFWCHDGDPAADKRMPLVQVADVAGGARDVRDTGVIGLDEGDACILGRRRVILPDGPKGIIHYPVLLRVAALSYAQVPAGLHRLVEAVVIGTISGHEIGKGHQLNCQVGGEGRLLVDSTFVEGVRDQLLPGVDKEPLYIGDATGDNNTSFTRSKAGSLFVNTMSSIMDQDAYIRMEDVHPEPHHPSNTNAITPAGLQSINDRIKPADIFICIIGRHQWVLFCHKLFTRPNAPRENHPFFCPVEATILGIGRVVILIPHIGVINHVGYVPWILRAFSEAVPLILLLSTFTMKAKAKAQPNESTTKAIMASYSSSPLCQKLVARLGGPSQPPLWRGPCTNVVQQLLDAGVTWEDMNSSLATALDRTIIQSFKLPEGDTNTKPICIRARDPNGSRAPIAICVDERREDSNHMVRANLIIPDSMRGLEPFYGYPYLQPKTLALQFMSVTGKLLRNRENNIVTISRPHWMATEAYIPTALEADIKHQNLSRELHAWEDRELQYRRKYPKQQDIRFVNTLKKSEIIAAIGDGLANCVLHPYQLTHKFMLWDEEKGSYEHMNSKDPWAYFKYHKQNGIDLVAPFVVPHTGNWGFLLFAYDNETDLVPTLKGSTPTVGPGRPSFPWTHGADSYLCKQARA</sequence>
<dbReference type="AlphaFoldDB" id="A0A0C2XFA5"/>
<feature type="compositionally biased region" description="Polar residues" evidence="1">
    <location>
        <begin position="351"/>
        <end position="363"/>
    </location>
</feature>
<dbReference type="EMBL" id="KN824296">
    <property type="protein sequence ID" value="KIM27832.1"/>
    <property type="molecule type" value="Genomic_DNA"/>
</dbReference>
<proteinExistence type="predicted"/>
<dbReference type="Proteomes" id="UP000054097">
    <property type="component" value="Unassembled WGS sequence"/>
</dbReference>